<dbReference type="EMBL" id="BARS01004998">
    <property type="protein sequence ID" value="GAF85374.1"/>
    <property type="molecule type" value="Genomic_DNA"/>
</dbReference>
<dbReference type="AlphaFoldDB" id="X0SWK0"/>
<proteinExistence type="predicted"/>
<feature type="non-terminal residue" evidence="1">
    <location>
        <position position="1"/>
    </location>
</feature>
<comment type="caution">
    <text evidence="1">The sequence shown here is derived from an EMBL/GenBank/DDBJ whole genome shotgun (WGS) entry which is preliminary data.</text>
</comment>
<evidence type="ECO:0000313" key="1">
    <source>
        <dbReference type="EMBL" id="GAF85374.1"/>
    </source>
</evidence>
<sequence length="162" mass="17344">GLNSPFDKTLFRVLKQYLAPKVRVTIDPEDPHTAFIKHTNSTLTPLPLAVTPTQTPDKSPRVEPVGPLTPLLDAYRGCSLPQASAGFGLPEIYEGFACALNRPVPFTEQEAAVVSDWLGRCGPFAPDAFQAALDTVIHRLGKGRPLSQILAAMAALTKGGVK</sequence>
<gene>
    <name evidence="1" type="ORF">S01H1_09778</name>
</gene>
<protein>
    <submittedName>
        <fullName evidence="1">Uncharacterized protein</fullName>
    </submittedName>
</protein>
<accession>X0SWK0</accession>
<organism evidence="1">
    <name type="scientific">marine sediment metagenome</name>
    <dbReference type="NCBI Taxonomy" id="412755"/>
    <lineage>
        <taxon>unclassified sequences</taxon>
        <taxon>metagenomes</taxon>
        <taxon>ecological metagenomes</taxon>
    </lineage>
</organism>
<reference evidence="1" key="1">
    <citation type="journal article" date="2014" name="Front. Microbiol.">
        <title>High frequency of phylogenetically diverse reductive dehalogenase-homologous genes in deep subseafloor sedimentary metagenomes.</title>
        <authorList>
            <person name="Kawai M."/>
            <person name="Futagami T."/>
            <person name="Toyoda A."/>
            <person name="Takaki Y."/>
            <person name="Nishi S."/>
            <person name="Hori S."/>
            <person name="Arai W."/>
            <person name="Tsubouchi T."/>
            <person name="Morono Y."/>
            <person name="Uchiyama I."/>
            <person name="Ito T."/>
            <person name="Fujiyama A."/>
            <person name="Inagaki F."/>
            <person name="Takami H."/>
        </authorList>
    </citation>
    <scope>NUCLEOTIDE SEQUENCE</scope>
    <source>
        <strain evidence="1">Expedition CK06-06</strain>
    </source>
</reference>
<name>X0SWK0_9ZZZZ</name>